<comment type="catalytic activity">
    <reaction evidence="7">
        <text>L-tyrosyl-[protein] + ATP = O-(5'-adenylyl)-L-tyrosyl-[protein] + diphosphate</text>
        <dbReference type="Rhea" id="RHEA:54288"/>
        <dbReference type="Rhea" id="RHEA-COMP:10136"/>
        <dbReference type="Rhea" id="RHEA-COMP:13846"/>
        <dbReference type="ChEBI" id="CHEBI:30616"/>
        <dbReference type="ChEBI" id="CHEBI:33019"/>
        <dbReference type="ChEBI" id="CHEBI:46858"/>
        <dbReference type="ChEBI" id="CHEBI:83624"/>
        <dbReference type="EC" id="2.7.7.108"/>
    </reaction>
</comment>
<evidence type="ECO:0000256" key="5">
    <source>
        <dbReference type="ARBA" id="ARBA00034531"/>
    </source>
</evidence>
<dbReference type="RefSeq" id="WP_160952344.1">
    <property type="nucleotide sequence ID" value="NZ_WWEQ01000006.1"/>
</dbReference>
<evidence type="ECO:0000313" key="10">
    <source>
        <dbReference type="EMBL" id="MYM18904.1"/>
    </source>
</evidence>
<dbReference type="EMBL" id="WWEQ01000006">
    <property type="protein sequence ID" value="MYM18904.1"/>
    <property type="molecule type" value="Genomic_DNA"/>
</dbReference>
<evidence type="ECO:0000256" key="2">
    <source>
        <dbReference type="ARBA" id="ARBA00022695"/>
    </source>
</evidence>
<dbReference type="InterPro" id="IPR036597">
    <property type="entry name" value="Fido-like_dom_sf"/>
</dbReference>
<comment type="caution">
    <text evidence="10">The sequence shown here is derived from an EMBL/GenBank/DDBJ whole genome shotgun (WGS) entry which is preliminary data.</text>
</comment>
<keyword evidence="3" id="KW-0547">Nucleotide-binding</keyword>
<dbReference type="GO" id="GO:0005524">
    <property type="term" value="F:ATP binding"/>
    <property type="evidence" value="ECO:0007669"/>
    <property type="project" value="UniProtKB-KW"/>
</dbReference>
<dbReference type="AlphaFoldDB" id="A0A6N9H5L6"/>
<keyword evidence="2" id="KW-0548">Nucleotidyltransferase</keyword>
<proteinExistence type="predicted"/>
<dbReference type="Pfam" id="PF02661">
    <property type="entry name" value="Fic"/>
    <property type="match status" value="1"/>
</dbReference>
<dbReference type="GO" id="GO:0051302">
    <property type="term" value="P:regulation of cell division"/>
    <property type="evidence" value="ECO:0007669"/>
    <property type="project" value="TreeGrafter"/>
</dbReference>
<dbReference type="SUPFAM" id="SSF140931">
    <property type="entry name" value="Fic-like"/>
    <property type="match status" value="1"/>
</dbReference>
<evidence type="ECO:0000256" key="8">
    <source>
        <dbReference type="SAM" id="MobiDB-lite"/>
    </source>
</evidence>
<gene>
    <name evidence="10" type="ORF">GSY69_02635</name>
</gene>
<feature type="compositionally biased region" description="Polar residues" evidence="8">
    <location>
        <begin position="160"/>
        <end position="176"/>
    </location>
</feature>
<feature type="region of interest" description="Disordered" evidence="8">
    <location>
        <begin position="128"/>
        <end position="190"/>
    </location>
</feature>
<evidence type="ECO:0000259" key="9">
    <source>
        <dbReference type="PROSITE" id="PS51459"/>
    </source>
</evidence>
<dbReference type="EC" id="2.7.7.108" evidence="5"/>
<dbReference type="InterPro" id="IPR003812">
    <property type="entry name" value="Fido"/>
</dbReference>
<dbReference type="PROSITE" id="PS51459">
    <property type="entry name" value="FIDO"/>
    <property type="match status" value="1"/>
</dbReference>
<dbReference type="PANTHER" id="PTHR39560:SF1">
    <property type="entry name" value="PROTEIN ADENYLYLTRANSFERASE FIC-RELATED"/>
    <property type="match status" value="1"/>
</dbReference>
<keyword evidence="1" id="KW-0808">Transferase</keyword>
<evidence type="ECO:0000256" key="7">
    <source>
        <dbReference type="ARBA" id="ARBA00048696"/>
    </source>
</evidence>
<feature type="domain" description="Fido" evidence="9">
    <location>
        <begin position="1"/>
        <end position="121"/>
    </location>
</feature>
<comment type="catalytic activity">
    <reaction evidence="6">
        <text>L-threonyl-[protein] + ATP = 3-O-(5'-adenylyl)-L-threonyl-[protein] + diphosphate</text>
        <dbReference type="Rhea" id="RHEA:54292"/>
        <dbReference type="Rhea" id="RHEA-COMP:11060"/>
        <dbReference type="Rhea" id="RHEA-COMP:13847"/>
        <dbReference type="ChEBI" id="CHEBI:30013"/>
        <dbReference type="ChEBI" id="CHEBI:30616"/>
        <dbReference type="ChEBI" id="CHEBI:33019"/>
        <dbReference type="ChEBI" id="CHEBI:138113"/>
        <dbReference type="EC" id="2.7.7.108"/>
    </reaction>
</comment>
<accession>A0A6N9H5L6</accession>
<dbReference type="PANTHER" id="PTHR39560">
    <property type="entry name" value="PROTEIN ADENYLYLTRANSFERASE FIC-RELATED"/>
    <property type="match status" value="1"/>
</dbReference>
<organism evidence="10 11">
    <name type="scientific">Brevibacterium rongguiense</name>
    <dbReference type="NCBI Taxonomy" id="2695267"/>
    <lineage>
        <taxon>Bacteria</taxon>
        <taxon>Bacillati</taxon>
        <taxon>Actinomycetota</taxon>
        <taxon>Actinomycetes</taxon>
        <taxon>Micrococcales</taxon>
        <taxon>Brevibacteriaceae</taxon>
        <taxon>Brevibacterium</taxon>
    </lineage>
</organism>
<protein>
    <recommendedName>
        <fullName evidence="5">protein adenylyltransferase</fullName>
        <ecNumber evidence="5">2.7.7.108</ecNumber>
    </recommendedName>
</protein>
<keyword evidence="4" id="KW-0067">ATP-binding</keyword>
<evidence type="ECO:0000256" key="1">
    <source>
        <dbReference type="ARBA" id="ARBA00022679"/>
    </source>
</evidence>
<dbReference type="Gene3D" id="1.10.3290.10">
    <property type="entry name" value="Fido-like domain"/>
    <property type="match status" value="1"/>
</dbReference>
<evidence type="ECO:0000256" key="6">
    <source>
        <dbReference type="ARBA" id="ARBA00047939"/>
    </source>
</evidence>
<sequence length="190" mass="20620">MDLCNTGRGGTDETVFTSPERLDEMGEVIFSAFAHPDELARMGHAQQVDEVARQMTGINMQHPFFEGNGRTTRAYIEQVADRAGIRIDWASFAGRHNEVMAAAAHLDQEPLRQALNTAITPAPPATVRKERVAGAVEPSVDEHRDATARLTRTHPDSILGRSTGQEGAGENPQTERGQAAGPAVERGREP</sequence>
<reference evidence="10 11" key="1">
    <citation type="submission" date="2020-01" db="EMBL/GenBank/DDBJ databases">
        <authorList>
            <person name="Deng T."/>
        </authorList>
    </citation>
    <scope>NUCLEOTIDE SEQUENCE [LARGE SCALE GENOMIC DNA]</scope>
    <source>
        <strain evidence="10 11">5221</strain>
    </source>
</reference>
<evidence type="ECO:0000256" key="3">
    <source>
        <dbReference type="ARBA" id="ARBA00022741"/>
    </source>
</evidence>
<name>A0A6N9H5L6_9MICO</name>
<evidence type="ECO:0000256" key="4">
    <source>
        <dbReference type="ARBA" id="ARBA00022840"/>
    </source>
</evidence>
<dbReference type="Proteomes" id="UP000469215">
    <property type="component" value="Unassembled WGS sequence"/>
</dbReference>
<evidence type="ECO:0000313" key="11">
    <source>
        <dbReference type="Proteomes" id="UP000469215"/>
    </source>
</evidence>
<dbReference type="GO" id="GO:0070733">
    <property type="term" value="F:AMPylase activity"/>
    <property type="evidence" value="ECO:0007669"/>
    <property type="project" value="UniProtKB-EC"/>
</dbReference>
<keyword evidence="11" id="KW-1185">Reference proteome</keyword>